<keyword evidence="11" id="KW-1185">Reference proteome</keyword>
<dbReference type="Proteomes" id="UP000663852">
    <property type="component" value="Unassembled WGS sequence"/>
</dbReference>
<keyword evidence="4" id="KW-0862">Zinc</keyword>
<dbReference type="Gene3D" id="1.10.10.1070">
    <property type="entry name" value="Zinc finger, BED domain-containing"/>
    <property type="match status" value="1"/>
</dbReference>
<comment type="subcellular location">
    <subcellularLocation>
        <location evidence="1">Nucleus</location>
    </subcellularLocation>
</comment>
<dbReference type="PANTHER" id="PTHR46481">
    <property type="entry name" value="ZINC FINGER BED DOMAIN-CONTAINING PROTEIN 4"/>
    <property type="match status" value="1"/>
</dbReference>
<accession>A0A814JYB7</accession>
<evidence type="ECO:0000259" key="7">
    <source>
        <dbReference type="Pfam" id="PF05699"/>
    </source>
</evidence>
<dbReference type="SUPFAM" id="SSF140996">
    <property type="entry name" value="Hermes dimerisation domain"/>
    <property type="match status" value="1"/>
</dbReference>
<evidence type="ECO:0008006" key="12">
    <source>
        <dbReference type="Google" id="ProtNLM"/>
    </source>
</evidence>
<evidence type="ECO:0000256" key="6">
    <source>
        <dbReference type="SAM" id="MobiDB-lite"/>
    </source>
</evidence>
<dbReference type="Pfam" id="PF05699">
    <property type="entry name" value="Dimer_Tnp_hAT"/>
    <property type="match status" value="1"/>
</dbReference>
<dbReference type="EMBL" id="CAJNOJ010000486">
    <property type="protein sequence ID" value="CAF1464968.1"/>
    <property type="molecule type" value="Genomic_DNA"/>
</dbReference>
<evidence type="ECO:0000259" key="8">
    <source>
        <dbReference type="Pfam" id="PF10683"/>
    </source>
</evidence>
<dbReference type="Pfam" id="PF10683">
    <property type="entry name" value="DBD_Tnp_Hermes"/>
    <property type="match status" value="1"/>
</dbReference>
<protein>
    <recommendedName>
        <fullName evidence="12">HAT C-terminal dimerisation domain-containing protein</fullName>
    </recommendedName>
</protein>
<reference evidence="9" key="1">
    <citation type="submission" date="2021-02" db="EMBL/GenBank/DDBJ databases">
        <authorList>
            <person name="Nowell W R."/>
        </authorList>
    </citation>
    <scope>NUCLEOTIDE SEQUENCE</scope>
</reference>
<gene>
    <name evidence="10" type="ORF">EDS130_LOCUS40404</name>
    <name evidence="9" type="ORF">XAT740_LOCUS15397</name>
</gene>
<keyword evidence="2" id="KW-0479">Metal-binding</keyword>
<feature type="domain" description="Hermes trasposase DNA-binding" evidence="8">
    <location>
        <begin position="174"/>
        <end position="216"/>
    </location>
</feature>
<keyword evidence="3" id="KW-0863">Zinc-finger</keyword>
<dbReference type="EMBL" id="CAJNOR010000949">
    <property type="protein sequence ID" value="CAF1043629.1"/>
    <property type="molecule type" value="Genomic_DNA"/>
</dbReference>
<evidence type="ECO:0000256" key="3">
    <source>
        <dbReference type="ARBA" id="ARBA00022771"/>
    </source>
</evidence>
<dbReference type="SUPFAM" id="SSF53098">
    <property type="entry name" value="Ribonuclease H-like"/>
    <property type="match status" value="1"/>
</dbReference>
<dbReference type="Proteomes" id="UP000663828">
    <property type="component" value="Unassembled WGS sequence"/>
</dbReference>
<sequence length="811" mass="92905">MSSNNSSFIVESPPNAHEIVDLTTTTSPTLHITSPSGDDFSSITNEFTTERVCRLLSKNPENYKVIKNTKNNLTSICWNLFGIPTRKILGTEEFEPIQGFVSCESCFQTYAFSSTSGTRVLNSHTCVQKFSSGTRKRSSSESGTNHQMKLETITKSYKDVRLPEKPINIIKELTCKWVCQDMRPFSIVEDIGLENLLQEFINIGATYGKINVKNVLRGADVVAKQVYKLADDYRAELRELLKEPYENNCICVSPDMWSDPYKQISYMGISISFTDKNFIYKSVDICCRPYLQQDHTGSNILLSIQQCLEPFGLIDFDKLTFVSDRGPNLVCALRRYNTLFCYPHRLNNILKRSFFQTERQEKKKKDISSEIQSKNFTGNITANNTINSSSNDGDDSCSPSTSSSDDDDDVGKTQPLLPIKYKKNNKNELLMSKSVNDPRKMKSKDLHPSAQQIINTITRCKNLVRYVKKSGCNKDIQSNGGVALQQSTVVRWLSLINLLESIVRSYKATKRVLINRKQNSKLNGIDVEILKELIRLLKPFKHILKIVQTTNTPSLYMVLICTLMLRKTLGSFEELLEFHQSEPPTNDSIDDENSNSHAIEDTIESEGIQILRLRILELLNMMFELDVRHYASTLLHPRYRKLKDCTKTEREQTYTYIRKCMKEIEKEDKKKQQQDREPPQKKRKLAQSFLQQFEDDSDYEQSIDGDDVDGNEDFSMNLPKVDELARYSAMEIDKSTLTNNPLDFWRINQNDFPLLSRVARQIHSIPASSAAVERQFSGAGLVINERRTSLHPDQVDNILFIRSMQKMKLAE</sequence>
<evidence type="ECO:0000256" key="2">
    <source>
        <dbReference type="ARBA" id="ARBA00022723"/>
    </source>
</evidence>
<dbReference type="OrthoDB" id="10051975at2759"/>
<dbReference type="InterPro" id="IPR052035">
    <property type="entry name" value="ZnF_BED_domain_contain"/>
</dbReference>
<dbReference type="InterPro" id="IPR018473">
    <property type="entry name" value="Hermes_transposase_DNA-db"/>
</dbReference>
<dbReference type="GO" id="GO:0005634">
    <property type="term" value="C:nucleus"/>
    <property type="evidence" value="ECO:0007669"/>
    <property type="project" value="UniProtKB-SubCell"/>
</dbReference>
<evidence type="ECO:0000256" key="5">
    <source>
        <dbReference type="ARBA" id="ARBA00023242"/>
    </source>
</evidence>
<feature type="domain" description="HAT C-terminal dimerisation" evidence="7">
    <location>
        <begin position="724"/>
        <end position="803"/>
    </location>
</feature>
<dbReference type="GO" id="GO:0008270">
    <property type="term" value="F:zinc ion binding"/>
    <property type="evidence" value="ECO:0007669"/>
    <property type="project" value="UniProtKB-KW"/>
</dbReference>
<evidence type="ECO:0000313" key="11">
    <source>
        <dbReference type="Proteomes" id="UP000663828"/>
    </source>
</evidence>
<keyword evidence="5" id="KW-0539">Nucleus</keyword>
<dbReference type="AlphaFoldDB" id="A0A814JYB7"/>
<evidence type="ECO:0000313" key="10">
    <source>
        <dbReference type="EMBL" id="CAF1464968.1"/>
    </source>
</evidence>
<dbReference type="InterPro" id="IPR008906">
    <property type="entry name" value="HATC_C_dom"/>
</dbReference>
<evidence type="ECO:0000256" key="4">
    <source>
        <dbReference type="ARBA" id="ARBA00022833"/>
    </source>
</evidence>
<feature type="region of interest" description="Disordered" evidence="6">
    <location>
        <begin position="379"/>
        <end position="418"/>
    </location>
</feature>
<name>A0A814JYB7_ADIRI</name>
<dbReference type="PANTHER" id="PTHR46481:SF10">
    <property type="entry name" value="ZINC FINGER BED DOMAIN-CONTAINING PROTEIN 39"/>
    <property type="match status" value="1"/>
</dbReference>
<feature type="compositionally biased region" description="Low complexity" evidence="6">
    <location>
        <begin position="379"/>
        <end position="403"/>
    </location>
</feature>
<organism evidence="9 11">
    <name type="scientific">Adineta ricciae</name>
    <name type="common">Rotifer</name>
    <dbReference type="NCBI Taxonomy" id="249248"/>
    <lineage>
        <taxon>Eukaryota</taxon>
        <taxon>Metazoa</taxon>
        <taxon>Spiralia</taxon>
        <taxon>Gnathifera</taxon>
        <taxon>Rotifera</taxon>
        <taxon>Eurotatoria</taxon>
        <taxon>Bdelloidea</taxon>
        <taxon>Adinetida</taxon>
        <taxon>Adinetidae</taxon>
        <taxon>Adineta</taxon>
    </lineage>
</organism>
<dbReference type="GO" id="GO:0046983">
    <property type="term" value="F:protein dimerization activity"/>
    <property type="evidence" value="ECO:0007669"/>
    <property type="project" value="InterPro"/>
</dbReference>
<dbReference type="InterPro" id="IPR012337">
    <property type="entry name" value="RNaseH-like_sf"/>
</dbReference>
<comment type="caution">
    <text evidence="9">The sequence shown here is derived from an EMBL/GenBank/DDBJ whole genome shotgun (WGS) entry which is preliminary data.</text>
</comment>
<proteinExistence type="predicted"/>
<evidence type="ECO:0000313" key="9">
    <source>
        <dbReference type="EMBL" id="CAF1043629.1"/>
    </source>
</evidence>
<evidence type="ECO:0000256" key="1">
    <source>
        <dbReference type="ARBA" id="ARBA00004123"/>
    </source>
</evidence>